<evidence type="ECO:0000256" key="7">
    <source>
        <dbReference type="SAM" id="MobiDB-lite"/>
    </source>
</evidence>
<comment type="similarity">
    <text evidence="2">Belongs to the UPF0702 family.</text>
</comment>
<evidence type="ECO:0000259" key="9">
    <source>
        <dbReference type="Pfam" id="PF04239"/>
    </source>
</evidence>
<dbReference type="HOGENOM" id="CLU_077149_1_0_9"/>
<feature type="region of interest" description="Disordered" evidence="7">
    <location>
        <begin position="163"/>
        <end position="194"/>
    </location>
</feature>
<dbReference type="RefSeq" id="WP_003218856.1">
    <property type="nucleotide sequence ID" value="NC_014479.1"/>
</dbReference>
<evidence type="ECO:0000256" key="3">
    <source>
        <dbReference type="ARBA" id="ARBA00022475"/>
    </source>
</evidence>
<dbReference type="GO" id="GO:0005886">
    <property type="term" value="C:plasma membrane"/>
    <property type="evidence" value="ECO:0007669"/>
    <property type="project" value="UniProtKB-SubCell"/>
</dbReference>
<dbReference type="Proteomes" id="UP000002233">
    <property type="component" value="Chromosome"/>
</dbReference>
<evidence type="ECO:0000256" key="8">
    <source>
        <dbReference type="SAM" id="Phobius"/>
    </source>
</evidence>
<dbReference type="EMBL" id="CP002183">
    <property type="protein sequence ID" value="ADM39910.1"/>
    <property type="molecule type" value="Genomic_DNA"/>
</dbReference>
<dbReference type="Pfam" id="PF04239">
    <property type="entry name" value="DUF421"/>
    <property type="match status" value="1"/>
</dbReference>
<feature type="transmembrane region" description="Helical" evidence="8">
    <location>
        <begin position="54"/>
        <end position="73"/>
    </location>
</feature>
<dbReference type="AlphaFoldDB" id="E0TXG6"/>
<evidence type="ECO:0000313" key="11">
    <source>
        <dbReference type="Proteomes" id="UP000002233"/>
    </source>
</evidence>
<feature type="domain" description="YetF C-terminal" evidence="9">
    <location>
        <begin position="76"/>
        <end position="145"/>
    </location>
</feature>
<keyword evidence="5 8" id="KW-1133">Transmembrane helix</keyword>
<evidence type="ECO:0000313" key="10">
    <source>
        <dbReference type="EMBL" id="ADM39910.1"/>
    </source>
</evidence>
<comment type="subcellular location">
    <subcellularLocation>
        <location evidence="1">Cell membrane</location>
        <topology evidence="1">Multi-pass membrane protein</topology>
    </subcellularLocation>
</comment>
<evidence type="ECO:0000256" key="6">
    <source>
        <dbReference type="ARBA" id="ARBA00023136"/>
    </source>
</evidence>
<feature type="compositionally biased region" description="Basic and acidic residues" evidence="7">
    <location>
        <begin position="170"/>
        <end position="183"/>
    </location>
</feature>
<sequence length="194" mass="21908">MNFAWEALILIISGIILLRISGRKSISQMTLAQTVVMISIGTIIVQPIIETSLWKTLVAASIFTVALILMEWFQIKANWVEKFITGKAKLVIEDGKLNIENMKKLRLTVDQLEMRMRLHGISSIKDVKNATIEANGQLGYEWHDDKKPLTMGDFKKLMNIPAANTMNQSEPDKQDNIFEELKNTSHGHSSGKLK</sequence>
<dbReference type="KEGG" id="bss:BSUW23_19380"/>
<reference key="1">
    <citation type="submission" date="2010-08" db="EMBL/GenBank/DDBJ databases">
        <authorList>
            <person name="Zeigler D.R."/>
        </authorList>
    </citation>
    <scope>NUCLEOTIDE SEQUENCE</scope>
    <source>
        <strain>W23</strain>
    </source>
</reference>
<protein>
    <recommendedName>
        <fullName evidence="9">YetF C-terminal domain-containing protein</fullName>
    </recommendedName>
</protein>
<gene>
    <name evidence="10" type="ordered locus">BSUW23_19380</name>
</gene>
<keyword evidence="3" id="KW-1003">Cell membrane</keyword>
<reference evidence="10 11" key="2">
    <citation type="journal article" date="2011" name="Microbiology">
        <title>The genome sequence of Bacillus subtilis subsp. spizizenii W23: insights into speciation within the B. subtilis complex and into the history of B. subtilis genetics.</title>
        <authorList>
            <person name="Zeigler D.R."/>
        </authorList>
    </citation>
    <scope>NUCLEOTIDE SEQUENCE [LARGE SCALE GENOMIC DNA]</scope>
    <source>
        <strain evidence="11">ATCC 23059 / NRRL B-14472 / W23</strain>
    </source>
</reference>
<evidence type="ECO:0000256" key="2">
    <source>
        <dbReference type="ARBA" id="ARBA00006448"/>
    </source>
</evidence>
<name>E0TXG6_BACSH</name>
<keyword evidence="4 8" id="KW-0812">Transmembrane</keyword>
<keyword evidence="6 8" id="KW-0472">Membrane</keyword>
<dbReference type="PANTHER" id="PTHR34582:SF2">
    <property type="entry name" value="UPF0702 TRANSMEMBRANE PROTEIN YDFR"/>
    <property type="match status" value="1"/>
</dbReference>
<evidence type="ECO:0000256" key="4">
    <source>
        <dbReference type="ARBA" id="ARBA00022692"/>
    </source>
</evidence>
<dbReference type="InterPro" id="IPR023090">
    <property type="entry name" value="UPF0702_alpha/beta_dom_sf"/>
</dbReference>
<accession>E0TXG6</accession>
<evidence type="ECO:0000256" key="5">
    <source>
        <dbReference type="ARBA" id="ARBA00022989"/>
    </source>
</evidence>
<proteinExistence type="inferred from homology"/>
<dbReference type="Gene3D" id="3.30.240.20">
    <property type="entry name" value="bsu07140 like domains"/>
    <property type="match status" value="1"/>
</dbReference>
<dbReference type="PANTHER" id="PTHR34582">
    <property type="entry name" value="UPF0702 TRANSMEMBRANE PROTEIN YCAP"/>
    <property type="match status" value="1"/>
</dbReference>
<feature type="transmembrane region" description="Helical" evidence="8">
    <location>
        <begin position="29"/>
        <end position="48"/>
    </location>
</feature>
<feature type="transmembrane region" description="Helical" evidence="8">
    <location>
        <begin position="6"/>
        <end position="22"/>
    </location>
</feature>
<evidence type="ECO:0000256" key="1">
    <source>
        <dbReference type="ARBA" id="ARBA00004651"/>
    </source>
</evidence>
<dbReference type="InterPro" id="IPR007353">
    <property type="entry name" value="DUF421"/>
</dbReference>
<organism evidence="10 11">
    <name type="scientific">Bacillus spizizenii (strain ATCC 23059 / NRRL B-14472 / W23)</name>
    <name type="common">Bacillus subtilis subsp. spizizenii</name>
    <dbReference type="NCBI Taxonomy" id="655816"/>
    <lineage>
        <taxon>Bacteria</taxon>
        <taxon>Bacillati</taxon>
        <taxon>Bacillota</taxon>
        <taxon>Bacilli</taxon>
        <taxon>Bacillales</taxon>
        <taxon>Bacillaceae</taxon>
        <taxon>Bacillus</taxon>
    </lineage>
</organism>